<organismHost>
    <name type="scientific">Pan troglodytes</name>
    <name type="common">Chimpanzee</name>
    <dbReference type="NCBI Taxonomy" id="9598"/>
</organismHost>
<accession>A0A193DUR7</accession>
<evidence type="ECO:0000256" key="9">
    <source>
        <dbReference type="ARBA" id="ARBA00023163"/>
    </source>
</evidence>
<dbReference type="Proteomes" id="UP000108634">
    <property type="component" value="Genome"/>
</dbReference>
<feature type="compositionally biased region" description="Basic and acidic residues" evidence="11">
    <location>
        <begin position="84"/>
        <end position="94"/>
    </location>
</feature>
<dbReference type="GO" id="GO:0001070">
    <property type="term" value="F:RNA-binding transcription regulator activity"/>
    <property type="evidence" value="ECO:0007669"/>
    <property type="project" value="InterPro"/>
</dbReference>
<keyword evidence="9 10" id="KW-0804">Transcription</keyword>
<evidence type="ECO:0000313" key="12">
    <source>
        <dbReference type="EMBL" id="ANN46447.1"/>
    </source>
</evidence>
<evidence type="ECO:0000256" key="3">
    <source>
        <dbReference type="ARBA" id="ARBA00022376"/>
    </source>
</evidence>
<keyword evidence="5" id="KW-0945">Host-virus interaction</keyword>
<dbReference type="EMBL" id="KU182919">
    <property type="protein sequence ID" value="ANN46447.1"/>
    <property type="molecule type" value="Genomic_RNA"/>
</dbReference>
<protein>
    <recommendedName>
        <fullName evidence="3 10">Protein Tat</fullName>
    </recommendedName>
</protein>
<dbReference type="Gene3D" id="4.10.20.10">
    <property type="entry name" value="Tat domain"/>
    <property type="match status" value="1"/>
</dbReference>
<evidence type="ECO:0000256" key="2">
    <source>
        <dbReference type="ARBA" id="ARBA00009398"/>
    </source>
</evidence>
<dbReference type="Pfam" id="PF00539">
    <property type="entry name" value="Tat"/>
    <property type="match status" value="1"/>
</dbReference>
<sequence>MDAPIQGLDSQGDQIPWDLYRPLETCYNSCFCKKCCFHCQLCFLRKGLGITYAKPRRRVKKKAKANPFDTSDQSISSGTRNCQPKKEQKEKVETEVDTDCGLGR</sequence>
<evidence type="ECO:0000256" key="4">
    <source>
        <dbReference type="ARBA" id="ARBA00022562"/>
    </source>
</evidence>
<dbReference type="GO" id="GO:0044196">
    <property type="term" value="C:host cell nucleolus"/>
    <property type="evidence" value="ECO:0007669"/>
    <property type="project" value="UniProtKB-SubCell"/>
</dbReference>
<feature type="region of interest" description="Disordered" evidence="11">
    <location>
        <begin position="58"/>
        <end position="104"/>
    </location>
</feature>
<evidence type="ECO:0000256" key="10">
    <source>
        <dbReference type="RuleBase" id="RU003311"/>
    </source>
</evidence>
<organismHost>
    <name type="scientific">Cercopithecidae</name>
    <name type="common">Old World monkeys</name>
    <dbReference type="NCBI Taxonomy" id="9527"/>
</organismHost>
<keyword evidence="7 10" id="KW-0805">Transcription regulation</keyword>
<evidence type="ECO:0000256" key="1">
    <source>
        <dbReference type="ARBA" id="ARBA00004307"/>
    </source>
</evidence>
<keyword evidence="8 10" id="KW-0010">Activator</keyword>
<evidence type="ECO:0000256" key="7">
    <source>
        <dbReference type="ARBA" id="ARBA00023015"/>
    </source>
</evidence>
<keyword evidence="4 10" id="KW-1048">Host nucleus</keyword>
<dbReference type="GO" id="GO:0003723">
    <property type="term" value="F:RNA binding"/>
    <property type="evidence" value="ECO:0007669"/>
    <property type="project" value="UniProtKB-KW"/>
</dbReference>
<dbReference type="InterPro" id="IPR036963">
    <property type="entry name" value="Tat_dom_sf"/>
</dbReference>
<comment type="subcellular location">
    <subcellularLocation>
        <location evidence="1 10">Host nucleus</location>
        <location evidence="1 10">Host nucleolus</location>
    </subcellularLocation>
</comment>
<feature type="compositionally biased region" description="Polar residues" evidence="11">
    <location>
        <begin position="68"/>
        <end position="82"/>
    </location>
</feature>
<proteinExistence type="inferred from homology"/>
<name>A0A193DUR7_SIV</name>
<evidence type="ECO:0000256" key="6">
    <source>
        <dbReference type="ARBA" id="ARBA00022884"/>
    </source>
</evidence>
<dbReference type="InterPro" id="IPR001831">
    <property type="entry name" value="IV_Tat"/>
</dbReference>
<organism evidence="12 13">
    <name type="scientific">Simian immunodeficiency virus</name>
    <name type="common">SIV</name>
    <dbReference type="NCBI Taxonomy" id="11723"/>
    <lineage>
        <taxon>Viruses</taxon>
        <taxon>Riboviria</taxon>
        <taxon>Pararnavirae</taxon>
        <taxon>Artverviricota</taxon>
        <taxon>Revtraviricetes</taxon>
        <taxon>Ortervirales</taxon>
        <taxon>Retroviridae</taxon>
        <taxon>Orthoretrovirinae</taxon>
        <taxon>Lentivirus</taxon>
        <taxon>Lentivirus simimdef</taxon>
    </lineage>
</organism>
<reference evidence="12 13" key="1">
    <citation type="journal article" date="2016" name="PLoS Pathog.">
        <title>Targeted Isolation of Antibodies Directed against Major Sites of SIV env Vulnerability.</title>
        <authorList>
            <person name="Mason R.D."/>
            <person name="Welles H.C."/>
            <person name="Adams C."/>
            <person name="Chakrabarti B.K."/>
            <person name="Gorman J."/>
            <person name="Zhou T."/>
            <person name="Nguyen R."/>
            <person name="O'Dell S."/>
            <person name="Lusvarghi S."/>
            <person name="Bewley C.A."/>
            <person name="Li H."/>
            <person name="Shaw G.M."/>
            <person name="Sheng Z."/>
            <person name="Shapiro L."/>
            <person name="Wyatt R."/>
            <person name="Kwong P.D."/>
            <person name="Mascola J.R."/>
            <person name="Roederer M."/>
        </authorList>
    </citation>
    <scope>NUCLEOTIDE SEQUENCE [LARGE SCALE GENOMIC DNA]</scope>
    <source>
        <strain evidence="12">SL92b.tf</strain>
    </source>
</reference>
<evidence type="ECO:0000256" key="8">
    <source>
        <dbReference type="ARBA" id="ARBA00023159"/>
    </source>
</evidence>
<evidence type="ECO:0000256" key="5">
    <source>
        <dbReference type="ARBA" id="ARBA00022581"/>
    </source>
</evidence>
<evidence type="ECO:0000313" key="13">
    <source>
        <dbReference type="Proteomes" id="UP000108634"/>
    </source>
</evidence>
<dbReference type="GO" id="GO:0050434">
    <property type="term" value="P:positive regulation of viral transcription"/>
    <property type="evidence" value="ECO:0007669"/>
    <property type="project" value="InterPro"/>
</dbReference>
<keyword evidence="6 10" id="KW-0694">RNA-binding</keyword>
<dbReference type="PRINTS" id="PR00055">
    <property type="entry name" value="HIVTATDOMAIN"/>
</dbReference>
<evidence type="ECO:0000256" key="11">
    <source>
        <dbReference type="SAM" id="MobiDB-lite"/>
    </source>
</evidence>
<comment type="similarity">
    <text evidence="2 10">Belongs to the lentiviruses Tat family.</text>
</comment>
<gene>
    <name evidence="12" type="primary">tat</name>
</gene>